<feature type="transmembrane region" description="Helical" evidence="1">
    <location>
        <begin position="41"/>
        <end position="66"/>
    </location>
</feature>
<accession>A0A7W4UWZ8</accession>
<name>A0A7W4UWZ8_LEIAQ</name>
<feature type="transmembrane region" description="Helical" evidence="1">
    <location>
        <begin position="78"/>
        <end position="98"/>
    </location>
</feature>
<dbReference type="EMBL" id="JACHVP010000002">
    <property type="protein sequence ID" value="MBB2967766.1"/>
    <property type="molecule type" value="Genomic_DNA"/>
</dbReference>
<evidence type="ECO:0000313" key="3">
    <source>
        <dbReference type="Proteomes" id="UP000538196"/>
    </source>
</evidence>
<reference evidence="2 3" key="1">
    <citation type="submission" date="2020-08" db="EMBL/GenBank/DDBJ databases">
        <title>Sequencing the genomes of 1000 actinobacteria strains.</title>
        <authorList>
            <person name="Klenk H.-P."/>
        </authorList>
    </citation>
    <scope>NUCLEOTIDE SEQUENCE [LARGE SCALE GENOMIC DNA]</scope>
    <source>
        <strain evidence="2 3">DSM 20146</strain>
    </source>
</reference>
<gene>
    <name evidence="2" type="ORF">FHX33_002529</name>
</gene>
<comment type="caution">
    <text evidence="2">The sequence shown here is derived from an EMBL/GenBank/DDBJ whole genome shotgun (WGS) entry which is preliminary data.</text>
</comment>
<keyword evidence="1" id="KW-1133">Transmembrane helix</keyword>
<proteinExistence type="predicted"/>
<evidence type="ECO:0000313" key="2">
    <source>
        <dbReference type="EMBL" id="MBB2967766.1"/>
    </source>
</evidence>
<organism evidence="2 3">
    <name type="scientific">Leifsonia aquatica</name>
    <name type="common">Corynebacterium aquaticum</name>
    <dbReference type="NCBI Taxonomy" id="144185"/>
    <lineage>
        <taxon>Bacteria</taxon>
        <taxon>Bacillati</taxon>
        <taxon>Actinomycetota</taxon>
        <taxon>Actinomycetes</taxon>
        <taxon>Micrococcales</taxon>
        <taxon>Microbacteriaceae</taxon>
        <taxon>Leifsonia</taxon>
    </lineage>
</organism>
<sequence length="219" mass="23465">MAFLNLAIWGLIAAAALHVVGLAITLVVLDWNSILGSINLKVIVLIVPIVLGCAFSAGVLVALPIAIVCELVARGGRAVTLALILSILSVLAILLLGWRAIPTAVVYVLVSLLVWRLKPLLKLESGASRRYSTAVGYVLLVAGGLLGVHNYYLSRAWAGILYFTFLLLGTAALGTFFTYVFFLLLGGLLVADAALMPSRIQRLRRQWGSSPQAGRRQVF</sequence>
<feature type="transmembrane region" description="Helical" evidence="1">
    <location>
        <begin position="7"/>
        <end position="29"/>
    </location>
</feature>
<keyword evidence="1" id="KW-0812">Transmembrane</keyword>
<dbReference type="Proteomes" id="UP000538196">
    <property type="component" value="Unassembled WGS sequence"/>
</dbReference>
<dbReference type="RefSeq" id="WP_021762580.1">
    <property type="nucleotide sequence ID" value="NZ_JACHVP010000002.1"/>
</dbReference>
<keyword evidence="1" id="KW-0472">Membrane</keyword>
<feature type="transmembrane region" description="Helical" evidence="1">
    <location>
        <begin position="165"/>
        <end position="195"/>
    </location>
</feature>
<feature type="transmembrane region" description="Helical" evidence="1">
    <location>
        <begin position="133"/>
        <end position="153"/>
    </location>
</feature>
<keyword evidence="3" id="KW-1185">Reference proteome</keyword>
<protein>
    <submittedName>
        <fullName evidence="2">Uncharacterized protein</fullName>
    </submittedName>
</protein>
<dbReference type="AlphaFoldDB" id="A0A7W4UWZ8"/>
<evidence type="ECO:0000256" key="1">
    <source>
        <dbReference type="SAM" id="Phobius"/>
    </source>
</evidence>